<organism evidence="1 2">
    <name type="scientific">Chiloscyllium punctatum</name>
    <name type="common">Brownbanded bambooshark</name>
    <name type="synonym">Hemiscyllium punctatum</name>
    <dbReference type="NCBI Taxonomy" id="137246"/>
    <lineage>
        <taxon>Eukaryota</taxon>
        <taxon>Metazoa</taxon>
        <taxon>Chordata</taxon>
        <taxon>Craniata</taxon>
        <taxon>Vertebrata</taxon>
        <taxon>Chondrichthyes</taxon>
        <taxon>Elasmobranchii</taxon>
        <taxon>Galeomorphii</taxon>
        <taxon>Galeoidea</taxon>
        <taxon>Orectolobiformes</taxon>
        <taxon>Hemiscylliidae</taxon>
        <taxon>Chiloscyllium</taxon>
    </lineage>
</organism>
<dbReference type="AlphaFoldDB" id="A0A401S642"/>
<keyword evidence="2" id="KW-1185">Reference proteome</keyword>
<evidence type="ECO:0000313" key="2">
    <source>
        <dbReference type="Proteomes" id="UP000287033"/>
    </source>
</evidence>
<dbReference type="EMBL" id="BEZZ01000100">
    <property type="protein sequence ID" value="GCC25848.1"/>
    <property type="molecule type" value="Genomic_DNA"/>
</dbReference>
<dbReference type="Proteomes" id="UP000287033">
    <property type="component" value="Unassembled WGS sequence"/>
</dbReference>
<sequence length="67" mass="7520">MARARVQRRGGQRFPASDPGMVLKVFWKDHRAALNDASCSEVLTRRRFPLCLLCSFVQTPAPLSLSC</sequence>
<proteinExistence type="predicted"/>
<evidence type="ECO:0000313" key="1">
    <source>
        <dbReference type="EMBL" id="GCC25848.1"/>
    </source>
</evidence>
<gene>
    <name evidence="1" type="ORF">chiPu_0004260</name>
</gene>
<accession>A0A401S642</accession>
<name>A0A401S642_CHIPU</name>
<reference evidence="1 2" key="1">
    <citation type="journal article" date="2018" name="Nat. Ecol. Evol.">
        <title>Shark genomes provide insights into elasmobranch evolution and the origin of vertebrates.</title>
        <authorList>
            <person name="Hara Y"/>
            <person name="Yamaguchi K"/>
            <person name="Onimaru K"/>
            <person name="Kadota M"/>
            <person name="Koyanagi M"/>
            <person name="Keeley SD"/>
            <person name="Tatsumi K"/>
            <person name="Tanaka K"/>
            <person name="Motone F"/>
            <person name="Kageyama Y"/>
            <person name="Nozu R"/>
            <person name="Adachi N"/>
            <person name="Nishimura O"/>
            <person name="Nakagawa R"/>
            <person name="Tanegashima C"/>
            <person name="Kiyatake I"/>
            <person name="Matsumoto R"/>
            <person name="Murakumo K"/>
            <person name="Nishida K"/>
            <person name="Terakita A"/>
            <person name="Kuratani S"/>
            <person name="Sato K"/>
            <person name="Hyodo S Kuraku.S."/>
        </authorList>
    </citation>
    <scope>NUCLEOTIDE SEQUENCE [LARGE SCALE GENOMIC DNA]</scope>
</reference>
<comment type="caution">
    <text evidence="1">The sequence shown here is derived from an EMBL/GenBank/DDBJ whole genome shotgun (WGS) entry which is preliminary data.</text>
</comment>
<protein>
    <submittedName>
        <fullName evidence="1">Uncharacterized protein</fullName>
    </submittedName>
</protein>